<dbReference type="SUPFAM" id="SSF82689">
    <property type="entry name" value="Mechanosensitive channel protein MscS (YggB), C-terminal domain"/>
    <property type="match status" value="1"/>
</dbReference>
<dbReference type="InterPro" id="IPR023408">
    <property type="entry name" value="MscS_beta-dom_sf"/>
</dbReference>
<evidence type="ECO:0000256" key="2">
    <source>
        <dbReference type="ARBA" id="ARBA00008017"/>
    </source>
</evidence>
<comment type="similarity">
    <text evidence="2">Belongs to the MscS (TC 1.A.23) family.</text>
</comment>
<feature type="compositionally biased region" description="Basic and acidic residues" evidence="7">
    <location>
        <begin position="697"/>
        <end position="709"/>
    </location>
</feature>
<name>A0A7S2ZGX1_9RHOD</name>
<feature type="compositionally biased region" description="Polar residues" evidence="7">
    <location>
        <begin position="839"/>
        <end position="852"/>
    </location>
</feature>
<evidence type="ECO:0000256" key="3">
    <source>
        <dbReference type="ARBA" id="ARBA00022475"/>
    </source>
</evidence>
<feature type="transmembrane region" description="Helical" evidence="8">
    <location>
        <begin position="216"/>
        <end position="234"/>
    </location>
</feature>
<dbReference type="InterPro" id="IPR045042">
    <property type="entry name" value="YnaI-like"/>
</dbReference>
<reference evidence="11" key="1">
    <citation type="submission" date="2021-01" db="EMBL/GenBank/DDBJ databases">
        <authorList>
            <person name="Corre E."/>
            <person name="Pelletier E."/>
            <person name="Niang G."/>
            <person name="Scheremetjew M."/>
            <person name="Finn R."/>
            <person name="Kale V."/>
            <person name="Holt S."/>
            <person name="Cochrane G."/>
            <person name="Meng A."/>
            <person name="Brown T."/>
            <person name="Cohen L."/>
        </authorList>
    </citation>
    <scope>NUCLEOTIDE SEQUENCE</scope>
    <source>
        <strain evidence="11">CCMP 769</strain>
    </source>
</reference>
<dbReference type="PANTHER" id="PTHR43634">
    <property type="entry name" value="OW CONDUCTANCE MECHANOSENSITIVE CHANNEL"/>
    <property type="match status" value="1"/>
</dbReference>
<organism evidence="11">
    <name type="scientific">Rhodosorus marinus</name>
    <dbReference type="NCBI Taxonomy" id="101924"/>
    <lineage>
        <taxon>Eukaryota</taxon>
        <taxon>Rhodophyta</taxon>
        <taxon>Stylonematophyceae</taxon>
        <taxon>Stylonematales</taxon>
        <taxon>Stylonemataceae</taxon>
        <taxon>Rhodosorus</taxon>
    </lineage>
</organism>
<evidence type="ECO:0000256" key="5">
    <source>
        <dbReference type="ARBA" id="ARBA00022989"/>
    </source>
</evidence>
<feature type="transmembrane region" description="Helical" evidence="8">
    <location>
        <begin position="135"/>
        <end position="153"/>
    </location>
</feature>
<dbReference type="InterPro" id="IPR011066">
    <property type="entry name" value="MscS_channel_C_sf"/>
</dbReference>
<comment type="subcellular location">
    <subcellularLocation>
        <location evidence="1">Cell membrane</location>
        <topology evidence="1">Multi-pass membrane protein</topology>
    </subcellularLocation>
</comment>
<dbReference type="Gene3D" id="2.30.30.60">
    <property type="match status" value="1"/>
</dbReference>
<evidence type="ECO:0000256" key="8">
    <source>
        <dbReference type="SAM" id="Phobius"/>
    </source>
</evidence>
<feature type="transmembrane region" description="Helical" evidence="8">
    <location>
        <begin position="279"/>
        <end position="297"/>
    </location>
</feature>
<gene>
    <name evidence="11" type="ORF">RMAR00112_LOCUS7807</name>
</gene>
<feature type="compositionally biased region" description="Basic and acidic residues" evidence="7">
    <location>
        <begin position="671"/>
        <end position="682"/>
    </location>
</feature>
<keyword evidence="6 8" id="KW-0472">Membrane</keyword>
<dbReference type="GO" id="GO:0055085">
    <property type="term" value="P:transmembrane transport"/>
    <property type="evidence" value="ECO:0007669"/>
    <property type="project" value="InterPro"/>
</dbReference>
<evidence type="ECO:0000313" key="11">
    <source>
        <dbReference type="EMBL" id="CAE0039848.1"/>
    </source>
</evidence>
<protein>
    <submittedName>
        <fullName evidence="11">Uncharacterized protein</fullName>
    </submittedName>
</protein>
<dbReference type="Pfam" id="PF21082">
    <property type="entry name" value="MS_channel_3rd"/>
    <property type="match status" value="1"/>
</dbReference>
<keyword evidence="3" id="KW-1003">Cell membrane</keyword>
<dbReference type="PANTHER" id="PTHR43634:SF2">
    <property type="entry name" value="LOW CONDUCTANCE MECHANOSENSITIVE CHANNEL YNAI"/>
    <property type="match status" value="1"/>
</dbReference>
<feature type="domain" description="Mechanosensitive ion channel MscS C-terminal" evidence="10">
    <location>
        <begin position="387"/>
        <end position="456"/>
    </location>
</feature>
<dbReference type="InterPro" id="IPR011014">
    <property type="entry name" value="MscS_channel_TM-2"/>
</dbReference>
<keyword evidence="5 8" id="KW-1133">Transmembrane helix</keyword>
<evidence type="ECO:0000256" key="1">
    <source>
        <dbReference type="ARBA" id="ARBA00004651"/>
    </source>
</evidence>
<dbReference type="Gene3D" id="1.10.287.1260">
    <property type="match status" value="1"/>
</dbReference>
<dbReference type="InterPro" id="IPR010920">
    <property type="entry name" value="LSM_dom_sf"/>
</dbReference>
<dbReference type="EMBL" id="HBHW01010278">
    <property type="protein sequence ID" value="CAE0039848.1"/>
    <property type="molecule type" value="Transcribed_RNA"/>
</dbReference>
<dbReference type="InterPro" id="IPR049278">
    <property type="entry name" value="MS_channel_C"/>
</dbReference>
<feature type="compositionally biased region" description="Basic and acidic residues" evidence="7">
    <location>
        <begin position="636"/>
        <end position="645"/>
    </location>
</feature>
<feature type="domain" description="Mechanosensitive ion channel MscS" evidence="9">
    <location>
        <begin position="299"/>
        <end position="369"/>
    </location>
</feature>
<dbReference type="GO" id="GO:0005886">
    <property type="term" value="C:plasma membrane"/>
    <property type="evidence" value="ECO:0007669"/>
    <property type="project" value="UniProtKB-SubCell"/>
</dbReference>
<feature type="compositionally biased region" description="Basic and acidic residues" evidence="7">
    <location>
        <begin position="756"/>
        <end position="768"/>
    </location>
</feature>
<dbReference type="SUPFAM" id="SSF82861">
    <property type="entry name" value="Mechanosensitive channel protein MscS (YggB), transmembrane region"/>
    <property type="match status" value="1"/>
</dbReference>
<feature type="compositionally biased region" description="Basic and acidic residues" evidence="7">
    <location>
        <begin position="593"/>
        <end position="602"/>
    </location>
</feature>
<evidence type="ECO:0000259" key="9">
    <source>
        <dbReference type="Pfam" id="PF00924"/>
    </source>
</evidence>
<keyword evidence="4 8" id="KW-0812">Transmembrane</keyword>
<accession>A0A7S2ZGX1</accession>
<feature type="compositionally biased region" description="Basic and acidic residues" evidence="7">
    <location>
        <begin position="552"/>
        <end position="566"/>
    </location>
</feature>
<evidence type="ECO:0000256" key="6">
    <source>
        <dbReference type="ARBA" id="ARBA00023136"/>
    </source>
</evidence>
<feature type="region of interest" description="Disordered" evidence="7">
    <location>
        <begin position="505"/>
        <end position="912"/>
    </location>
</feature>
<feature type="compositionally biased region" description="Basic and acidic residues" evidence="7">
    <location>
        <begin position="779"/>
        <end position="791"/>
    </location>
</feature>
<dbReference type="SUPFAM" id="SSF50182">
    <property type="entry name" value="Sm-like ribonucleoproteins"/>
    <property type="match status" value="1"/>
</dbReference>
<dbReference type="Pfam" id="PF00924">
    <property type="entry name" value="MS_channel_2nd"/>
    <property type="match status" value="1"/>
</dbReference>
<feature type="transmembrane region" description="Helical" evidence="8">
    <location>
        <begin position="254"/>
        <end position="272"/>
    </location>
</feature>
<proteinExistence type="inferred from homology"/>
<evidence type="ECO:0000259" key="10">
    <source>
        <dbReference type="Pfam" id="PF21082"/>
    </source>
</evidence>
<sequence length="980" mass="106948">MKRTRAFLLPAPVRPSSGAPRVCAIRSGRERSKRTGVLLFSGVAEGFPVDEYPGVVQEEESEPLGQGEALFESQEVEEEVMSSALETEGNIERVKRIAVSGTQQVQRIAEDLRMSVAPAKEFINAVTLRIHSTHLVLDTALVVGLFLLLRYGVSRALYFLYHKLDPSRGKVSYKESVFECMQRPLEFLSVFTVGTSLAEVVARPLSATGAARYIRVSRELGIIFAATWFILRWIERIRSRFSSDGRMDKTQVDSISRLATVVTVLIAILVMMDTIGLRLQSVLAFGGIGGVAIGFAGREIISNFFAGFMLFLTRPFSVGDWIRSIENTDVEGTVEDMGWYMTMIRTWEKRPLYIPNSRFSTFIIENPSRMTNRRIKHEIHIRLEDMPMAKDIVTSIKSMLDESPELDPRQHRLAFIDRFDQHSIVIWVSCYSKTVFLSEYRKVQQEVLLRINDIIRMGGARLASDLYRDVREGSNPDIHGPLSQPLYGLKSASIDIAADVDSHVPVSNVPLDEPTVKEASVATNRNRETAEPAVPIKEPAESPPPPQKVPTRGKDNGLETQDKGDVAETDLSTKPGRRRQVQQDVPLGTQSSKPEEAPKAREPVQAVSETETQQEAVRGNNVRPGEMLIVGENALDGDKEVDASGKLKPASVDAKVPSATSPQRPGTPVAEGKEDPAPRDSTSRGSGTVGEMTIVGEIRELRVKNESMDVPKSPKAGVTSAGTRKETDAEGDTAGKGKSGLGDTKLSASGGQPRPGEGKGEPGSRDATSRPPEMTIVGEIREIRVKNDNLDTPKAATAAPSQNSGRPAVESPGPNEIVGVGEKQSSAEAEKAADSAEEIQSNAGQSPPASEQRTADAKAKAPPPGEMLIVGEKPQQGRDDGTIGNQPVQESRAQKDLKQPVQKVRFSSQSKDGLSGLTTFISACTNELTTIWRCDTVSKPGESVCRGPHDVFREEAYKFAGGREFSGRQPITRSQKNPKI</sequence>
<dbReference type="AlphaFoldDB" id="A0A7S2ZGX1"/>
<evidence type="ECO:0000256" key="7">
    <source>
        <dbReference type="SAM" id="MobiDB-lite"/>
    </source>
</evidence>
<evidence type="ECO:0000256" key="4">
    <source>
        <dbReference type="ARBA" id="ARBA00022692"/>
    </source>
</evidence>
<dbReference type="InterPro" id="IPR006685">
    <property type="entry name" value="MscS_channel_2nd"/>
</dbReference>